<reference evidence="2 3" key="1">
    <citation type="journal article" date="2015" name="Int. J. Syst. Evol. Microbiol.">
        <title>Sporolactobacillus shoreae sp. nov. and Sporolactobacillus spathodeae sp. nov., two spore-forming lactic acid bacteria isolated from tree barks in Thailand.</title>
        <authorList>
            <person name="Thamacharoensuk T."/>
            <person name="Kitahara M."/>
            <person name="Ohkuma M."/>
            <person name="Thongchul N."/>
            <person name="Tanasupawat S."/>
        </authorList>
    </citation>
    <scope>NUCLEOTIDE SEQUENCE [LARGE SCALE GENOMIC DNA]</scope>
    <source>
        <strain evidence="2 3">BK92</strain>
    </source>
</reference>
<protein>
    <submittedName>
        <fullName evidence="2">Antibiotic biosynthesis monooxygenase</fullName>
    </submittedName>
</protein>
<dbReference type="Proteomes" id="UP000298347">
    <property type="component" value="Unassembled WGS sequence"/>
</dbReference>
<evidence type="ECO:0000259" key="1">
    <source>
        <dbReference type="PROSITE" id="PS51725"/>
    </source>
</evidence>
<comment type="caution">
    <text evidence="2">The sequence shown here is derived from an EMBL/GenBank/DDBJ whole genome shotgun (WGS) entry which is preliminary data.</text>
</comment>
<feature type="domain" description="ABM" evidence="1">
    <location>
        <begin position="2"/>
        <end position="91"/>
    </location>
</feature>
<dbReference type="Pfam" id="PF03992">
    <property type="entry name" value="ABM"/>
    <property type="match status" value="1"/>
</dbReference>
<dbReference type="GO" id="GO:0004497">
    <property type="term" value="F:monooxygenase activity"/>
    <property type="evidence" value="ECO:0007669"/>
    <property type="project" value="UniProtKB-KW"/>
</dbReference>
<evidence type="ECO:0000313" key="2">
    <source>
        <dbReference type="EMBL" id="TGA96237.1"/>
    </source>
</evidence>
<dbReference type="RefSeq" id="WP_135349855.1">
    <property type="nucleotide sequence ID" value="NZ_SRJD01000028.1"/>
</dbReference>
<accession>A0A4Z0GJY3</accession>
<proteinExistence type="predicted"/>
<dbReference type="OrthoDB" id="287932at2"/>
<dbReference type="InterPro" id="IPR050744">
    <property type="entry name" value="AI-2_Isomerase_LsrG"/>
</dbReference>
<dbReference type="InterPro" id="IPR011008">
    <property type="entry name" value="Dimeric_a/b-barrel"/>
</dbReference>
<organism evidence="2 3">
    <name type="scientific">Sporolactobacillus shoreae</name>
    <dbReference type="NCBI Taxonomy" id="1465501"/>
    <lineage>
        <taxon>Bacteria</taxon>
        <taxon>Bacillati</taxon>
        <taxon>Bacillota</taxon>
        <taxon>Bacilli</taxon>
        <taxon>Bacillales</taxon>
        <taxon>Sporolactobacillaceae</taxon>
        <taxon>Sporolactobacillus</taxon>
    </lineage>
</organism>
<dbReference type="SUPFAM" id="SSF54909">
    <property type="entry name" value="Dimeric alpha+beta barrel"/>
    <property type="match status" value="1"/>
</dbReference>
<dbReference type="Gene3D" id="3.30.70.100">
    <property type="match status" value="1"/>
</dbReference>
<dbReference type="InterPro" id="IPR007138">
    <property type="entry name" value="ABM_dom"/>
</dbReference>
<sequence length="97" mass="11305">MIIIHALFKVKPEAKDIFITETMPLIVGSRMEEGNISYNLYEDTSVPDTFIMVEEWKDEQAVETHNQTPHFVRFGLRSKPFFQIPTQVKVFSAEEKN</sequence>
<keyword evidence="2" id="KW-0503">Monooxygenase</keyword>
<keyword evidence="3" id="KW-1185">Reference proteome</keyword>
<dbReference type="PROSITE" id="PS51725">
    <property type="entry name" value="ABM"/>
    <property type="match status" value="1"/>
</dbReference>
<keyword evidence="2" id="KW-0560">Oxidoreductase</keyword>
<name>A0A4Z0GJY3_9BACL</name>
<dbReference type="PANTHER" id="PTHR33336">
    <property type="entry name" value="QUINOL MONOOXYGENASE YGIN-RELATED"/>
    <property type="match status" value="1"/>
</dbReference>
<dbReference type="PANTHER" id="PTHR33336:SF3">
    <property type="entry name" value="ABM DOMAIN-CONTAINING PROTEIN"/>
    <property type="match status" value="1"/>
</dbReference>
<dbReference type="EMBL" id="SRJD01000028">
    <property type="protein sequence ID" value="TGA96237.1"/>
    <property type="molecule type" value="Genomic_DNA"/>
</dbReference>
<gene>
    <name evidence="2" type="ORF">E4665_16265</name>
</gene>
<dbReference type="AlphaFoldDB" id="A0A4Z0GJY3"/>
<evidence type="ECO:0000313" key="3">
    <source>
        <dbReference type="Proteomes" id="UP000298347"/>
    </source>
</evidence>